<dbReference type="EMBL" id="CAMXCT020003507">
    <property type="protein sequence ID" value="CAL1158211.1"/>
    <property type="molecule type" value="Genomic_DNA"/>
</dbReference>
<dbReference type="PANTHER" id="PTHR47942:SF63">
    <property type="entry name" value="PENTATRICOPEPTIDE REPEAT-CONTAINING PROTEIN"/>
    <property type="match status" value="1"/>
</dbReference>
<dbReference type="Proteomes" id="UP001152797">
    <property type="component" value="Unassembled WGS sequence"/>
</dbReference>
<evidence type="ECO:0000313" key="2">
    <source>
        <dbReference type="EMBL" id="CAI4004836.1"/>
    </source>
</evidence>
<sequence>MADEWCVCPKLASCESYKATEGNKPYREVVEELFAAQSGLRINVVHFNVAAAASTCPWFAATWLFSEALRLGIQPDLISYSTEMKAGSGQAPWHWATSLMEKAAKSQAGADLVVWTTAVSCCTRCDGPWPSAQTLLSSCAAAALRPDVALLAAVQSATTRWAAALEWLRVAKLLQVGRNAVFLTTTLSALDAAWRQQLALLHGPCSSQAVNAVVNGAAMAAEWEQSLVLLRTLPLWRLLADVITFNSLVDGRGAQWKQVSKFLEEMRLNQLRQSQVTINVAMASLMQASRWAEALYLQGPHTQLFLDPLGARGALVASAQATESCPSIFWVLIWTIASFRGSQWSKVERRMSVLVIAELSLSKSVRPRKPLVFVQLDMDPSWIDFSYKTQGDICSWGQAARWSLALEFLQLSLRSRIEDRPSHSAAARTAARARQWQWSSHILGCLGFSKIMEKDIGSSTPQEPGGRWSWNTDRVWMGIPTSIKNGTNKNFGPH</sequence>
<dbReference type="EMBL" id="CAMXCT010003507">
    <property type="protein sequence ID" value="CAI4004836.1"/>
    <property type="molecule type" value="Genomic_DNA"/>
</dbReference>
<accession>A0A9P1D7V8</accession>
<evidence type="ECO:0000313" key="4">
    <source>
        <dbReference type="EMBL" id="CAL4792148.1"/>
    </source>
</evidence>
<organism evidence="2">
    <name type="scientific">Cladocopium goreaui</name>
    <dbReference type="NCBI Taxonomy" id="2562237"/>
    <lineage>
        <taxon>Eukaryota</taxon>
        <taxon>Sar</taxon>
        <taxon>Alveolata</taxon>
        <taxon>Dinophyceae</taxon>
        <taxon>Suessiales</taxon>
        <taxon>Symbiodiniaceae</taxon>
        <taxon>Cladocopium</taxon>
    </lineage>
</organism>
<reference evidence="3" key="2">
    <citation type="submission" date="2024-04" db="EMBL/GenBank/DDBJ databases">
        <authorList>
            <person name="Chen Y."/>
            <person name="Shah S."/>
            <person name="Dougan E. K."/>
            <person name="Thang M."/>
            <person name="Chan C."/>
        </authorList>
    </citation>
    <scope>NUCLEOTIDE SEQUENCE [LARGE SCALE GENOMIC DNA]</scope>
</reference>
<dbReference type="PANTHER" id="PTHR47942">
    <property type="entry name" value="TETRATRICOPEPTIDE REPEAT (TPR)-LIKE SUPERFAMILY PROTEIN-RELATED"/>
    <property type="match status" value="1"/>
</dbReference>
<name>A0A9P1D7V8_9DINO</name>
<evidence type="ECO:0000256" key="1">
    <source>
        <dbReference type="ARBA" id="ARBA00022737"/>
    </source>
</evidence>
<dbReference type="Gene3D" id="1.25.40.10">
    <property type="entry name" value="Tetratricopeptide repeat domain"/>
    <property type="match status" value="2"/>
</dbReference>
<dbReference type="InterPro" id="IPR051222">
    <property type="entry name" value="PPR/CCM1_RNA-binding"/>
</dbReference>
<dbReference type="EMBL" id="CAMXCT030003507">
    <property type="protein sequence ID" value="CAL4792148.1"/>
    <property type="molecule type" value="Genomic_DNA"/>
</dbReference>
<evidence type="ECO:0000313" key="3">
    <source>
        <dbReference type="EMBL" id="CAL1158211.1"/>
    </source>
</evidence>
<dbReference type="InterPro" id="IPR011990">
    <property type="entry name" value="TPR-like_helical_dom_sf"/>
</dbReference>
<evidence type="ECO:0000313" key="5">
    <source>
        <dbReference type="Proteomes" id="UP001152797"/>
    </source>
</evidence>
<comment type="caution">
    <text evidence="2">The sequence shown here is derived from an EMBL/GenBank/DDBJ whole genome shotgun (WGS) entry which is preliminary data.</text>
</comment>
<dbReference type="AlphaFoldDB" id="A0A9P1D7V8"/>
<proteinExistence type="predicted"/>
<gene>
    <name evidence="2" type="ORF">C1SCF055_LOCUS30605</name>
</gene>
<protein>
    <submittedName>
        <fullName evidence="4">Pentacotripeptide-repeat region of PRORP domain-containing protein</fullName>
    </submittedName>
</protein>
<keyword evidence="1" id="KW-0677">Repeat</keyword>
<reference evidence="2" key="1">
    <citation type="submission" date="2022-10" db="EMBL/GenBank/DDBJ databases">
        <authorList>
            <person name="Chen Y."/>
            <person name="Dougan E. K."/>
            <person name="Chan C."/>
            <person name="Rhodes N."/>
            <person name="Thang M."/>
        </authorList>
    </citation>
    <scope>NUCLEOTIDE SEQUENCE</scope>
</reference>
<keyword evidence="5" id="KW-1185">Reference proteome</keyword>